<protein>
    <submittedName>
        <fullName evidence="1">11656_t:CDS:1</fullName>
    </submittedName>
</protein>
<reference evidence="1" key="1">
    <citation type="submission" date="2021-06" db="EMBL/GenBank/DDBJ databases">
        <authorList>
            <person name="Kallberg Y."/>
            <person name="Tangrot J."/>
            <person name="Rosling A."/>
        </authorList>
    </citation>
    <scope>NUCLEOTIDE SEQUENCE</scope>
    <source>
        <strain evidence="1">AU212A</strain>
    </source>
</reference>
<feature type="non-terminal residue" evidence="1">
    <location>
        <position position="1"/>
    </location>
</feature>
<evidence type="ECO:0000313" key="1">
    <source>
        <dbReference type="EMBL" id="CAG8616439.1"/>
    </source>
</evidence>
<organism evidence="1 2">
    <name type="scientific">Scutellospora calospora</name>
    <dbReference type="NCBI Taxonomy" id="85575"/>
    <lineage>
        <taxon>Eukaryota</taxon>
        <taxon>Fungi</taxon>
        <taxon>Fungi incertae sedis</taxon>
        <taxon>Mucoromycota</taxon>
        <taxon>Glomeromycotina</taxon>
        <taxon>Glomeromycetes</taxon>
        <taxon>Diversisporales</taxon>
        <taxon>Gigasporaceae</taxon>
        <taxon>Scutellospora</taxon>
    </lineage>
</organism>
<sequence length="223" mass="24594">VRDIKKLGYTYPELEKLKGLDLKGIRNYILELYKPDDLYRDRFFVKVTIESGKIIGTFIVRVFVNLPTANSETPANSPHFAGFIAMWQGSGSGHNHNNTLVHGTVDITAAMERLNISTQTHHFAQEVNFAQTNFAQANITTGTAIFNNNTDIKLVPVMIDGTEITPKAAGVKLVEIFSFEHDKRSGVHKKHKNDLEGNNKNLLVLTSTILSGSLISSASISPA</sequence>
<comment type="caution">
    <text evidence="1">The sequence shown here is derived from an EMBL/GenBank/DDBJ whole genome shotgun (WGS) entry which is preliminary data.</text>
</comment>
<name>A0ACA9MYF2_9GLOM</name>
<accession>A0ACA9MYF2</accession>
<keyword evidence="2" id="KW-1185">Reference proteome</keyword>
<dbReference type="EMBL" id="CAJVPM010016845">
    <property type="protein sequence ID" value="CAG8616439.1"/>
    <property type="molecule type" value="Genomic_DNA"/>
</dbReference>
<evidence type="ECO:0000313" key="2">
    <source>
        <dbReference type="Proteomes" id="UP000789860"/>
    </source>
</evidence>
<gene>
    <name evidence="1" type="ORF">SCALOS_LOCUS7489</name>
</gene>
<proteinExistence type="predicted"/>
<dbReference type="Proteomes" id="UP000789860">
    <property type="component" value="Unassembled WGS sequence"/>
</dbReference>